<dbReference type="AlphaFoldDB" id="A0AAV6V7L9"/>
<dbReference type="Proteomes" id="UP000827092">
    <property type="component" value="Unassembled WGS sequence"/>
</dbReference>
<dbReference type="FunFam" id="1.10.555.10:FF:000032">
    <property type="entry name" value="Uncharacterized protein, isoform E"/>
    <property type="match status" value="1"/>
</dbReference>
<dbReference type="InterPro" id="IPR008936">
    <property type="entry name" value="Rho_GTPase_activation_prot"/>
</dbReference>
<reference evidence="2 3" key="1">
    <citation type="journal article" date="2022" name="Nat. Ecol. Evol.">
        <title>A masculinizing supergene underlies an exaggerated male reproductive morph in a spider.</title>
        <authorList>
            <person name="Hendrickx F."/>
            <person name="De Corte Z."/>
            <person name="Sonet G."/>
            <person name="Van Belleghem S.M."/>
            <person name="Kostlbacher S."/>
            <person name="Vangestel C."/>
        </authorList>
    </citation>
    <scope>NUCLEOTIDE SEQUENCE [LARGE SCALE GENOMIC DNA]</scope>
    <source>
        <strain evidence="2">W744_W776</strain>
    </source>
</reference>
<evidence type="ECO:0000259" key="1">
    <source>
        <dbReference type="PROSITE" id="PS50238"/>
    </source>
</evidence>
<organism evidence="2 3">
    <name type="scientific">Oedothorax gibbosus</name>
    <dbReference type="NCBI Taxonomy" id="931172"/>
    <lineage>
        <taxon>Eukaryota</taxon>
        <taxon>Metazoa</taxon>
        <taxon>Ecdysozoa</taxon>
        <taxon>Arthropoda</taxon>
        <taxon>Chelicerata</taxon>
        <taxon>Arachnida</taxon>
        <taxon>Araneae</taxon>
        <taxon>Araneomorphae</taxon>
        <taxon>Entelegynae</taxon>
        <taxon>Araneoidea</taxon>
        <taxon>Linyphiidae</taxon>
        <taxon>Erigoninae</taxon>
        <taxon>Oedothorax</taxon>
    </lineage>
</organism>
<evidence type="ECO:0000313" key="3">
    <source>
        <dbReference type="Proteomes" id="UP000827092"/>
    </source>
</evidence>
<proteinExistence type="predicted"/>
<keyword evidence="3" id="KW-1185">Reference proteome</keyword>
<dbReference type="EMBL" id="JAFNEN010000154">
    <property type="protein sequence ID" value="KAG8191651.1"/>
    <property type="molecule type" value="Genomic_DNA"/>
</dbReference>
<dbReference type="CDD" id="cd00159">
    <property type="entry name" value="RhoGAP"/>
    <property type="match status" value="1"/>
</dbReference>
<dbReference type="SUPFAM" id="SSF48350">
    <property type="entry name" value="GTPase activation domain, GAP"/>
    <property type="match status" value="1"/>
</dbReference>
<accession>A0AAV6V7L9</accession>
<feature type="domain" description="Rho-GAP" evidence="1">
    <location>
        <begin position="40"/>
        <end position="234"/>
    </location>
</feature>
<comment type="caution">
    <text evidence="2">The sequence shown here is derived from an EMBL/GenBank/DDBJ whole genome shotgun (WGS) entry which is preliminary data.</text>
</comment>
<dbReference type="Gene3D" id="1.10.555.10">
    <property type="entry name" value="Rho GTPase activation protein"/>
    <property type="match status" value="1"/>
</dbReference>
<sequence>MSGWAQRMHRGAATLSNVVTSCGHTTVPYPTRMEKVKFGVPLDQVCKHDIPGPLLILILKLNKEGPYKKDVFRAPGHQGNMKKLIHFLQHGRLVNIENFSVYTIASVLKKFLRKLPGGIFGPENEEYLFEIINLEGLEEKRDRIHRLITSLPVVAQHLLVLLFGTFRAISNCAAKAQTGMTSEAIGVSVAPSFFQSCVSDGKMARMEDVVRFKAQISVATRIMKFLIDNFGVTNLFGKENYEYYARMTGRIFKVEENWIFAFRYPPDTLVSRNYDCKASLEMERSWLKQEAERWGFKFNLEAISSQDECRSTPALVHASESMVQGDGPQHSGSLSNLADTYTRLSVSLEENGLYKVSFFGDAVPEIQHIETF</sequence>
<evidence type="ECO:0000313" key="2">
    <source>
        <dbReference type="EMBL" id="KAG8191651.1"/>
    </source>
</evidence>
<dbReference type="PANTHER" id="PTHR23179:SF27">
    <property type="entry name" value="RHO GTPASE ACTIVATING PROTEIN AT 71E, ISOFORM D"/>
    <property type="match status" value="1"/>
</dbReference>
<dbReference type="Pfam" id="PF00620">
    <property type="entry name" value="RhoGAP"/>
    <property type="match status" value="1"/>
</dbReference>
<gene>
    <name evidence="2" type="ORF">JTE90_016444</name>
</gene>
<dbReference type="SMART" id="SM00324">
    <property type="entry name" value="RhoGAP"/>
    <property type="match status" value="1"/>
</dbReference>
<dbReference type="InterPro" id="IPR000198">
    <property type="entry name" value="RhoGAP_dom"/>
</dbReference>
<dbReference type="GO" id="GO:0007165">
    <property type="term" value="P:signal transduction"/>
    <property type="evidence" value="ECO:0007669"/>
    <property type="project" value="InterPro"/>
</dbReference>
<dbReference type="PROSITE" id="PS50238">
    <property type="entry name" value="RHOGAP"/>
    <property type="match status" value="1"/>
</dbReference>
<name>A0AAV6V7L9_9ARAC</name>
<protein>
    <recommendedName>
        <fullName evidence="1">Rho-GAP domain-containing protein</fullName>
    </recommendedName>
</protein>
<dbReference type="PANTHER" id="PTHR23179">
    <property type="entry name" value="T-CELL ACTIVATION RHO GTPASE ACTIVATING PROTEIN-RELATED"/>
    <property type="match status" value="1"/>
</dbReference>
<dbReference type="PROSITE" id="PS51257">
    <property type="entry name" value="PROKAR_LIPOPROTEIN"/>
    <property type="match status" value="1"/>
</dbReference>
<dbReference type="GO" id="GO:0005096">
    <property type="term" value="F:GTPase activator activity"/>
    <property type="evidence" value="ECO:0007669"/>
    <property type="project" value="TreeGrafter"/>
</dbReference>